<keyword evidence="1" id="KW-0812">Transmembrane</keyword>
<name>G2E7Q8_9GAMM</name>
<comment type="caution">
    <text evidence="2">The sequence shown here is derived from an EMBL/GenBank/DDBJ whole genome shotgun (WGS) entry which is preliminary data.</text>
</comment>
<sequence length="58" mass="6216">MIVFLLATVGLTLAVAGAGRALMRRFSGSPITVSLILLSALYFLVVFQLARHLIEGAR</sequence>
<dbReference type="STRING" id="765913.ThidrDRAFT_4321"/>
<accession>G2E7Q8</accession>
<dbReference type="AlphaFoldDB" id="G2E7Q8"/>
<keyword evidence="1" id="KW-0472">Membrane</keyword>
<evidence type="ECO:0000313" key="3">
    <source>
        <dbReference type="Proteomes" id="UP000004200"/>
    </source>
</evidence>
<organism evidence="2 3">
    <name type="scientific">Thiorhodococcus drewsii AZ1</name>
    <dbReference type="NCBI Taxonomy" id="765913"/>
    <lineage>
        <taxon>Bacteria</taxon>
        <taxon>Pseudomonadati</taxon>
        <taxon>Pseudomonadota</taxon>
        <taxon>Gammaproteobacteria</taxon>
        <taxon>Chromatiales</taxon>
        <taxon>Chromatiaceae</taxon>
        <taxon>Thiorhodococcus</taxon>
    </lineage>
</organism>
<dbReference type="Proteomes" id="UP000004200">
    <property type="component" value="Unassembled WGS sequence"/>
</dbReference>
<feature type="transmembrane region" description="Helical" evidence="1">
    <location>
        <begin position="28"/>
        <end position="50"/>
    </location>
</feature>
<dbReference type="RefSeq" id="WP_007043034.1">
    <property type="nucleotide sequence ID" value="NZ_AFWT01000055.1"/>
</dbReference>
<reference evidence="2 3" key="1">
    <citation type="submission" date="2011-06" db="EMBL/GenBank/DDBJ databases">
        <title>The draft genome of Thiorhodococcus drewsii AZ1.</title>
        <authorList>
            <consortium name="US DOE Joint Genome Institute (JGI-PGF)"/>
            <person name="Lucas S."/>
            <person name="Han J."/>
            <person name="Lapidus A."/>
            <person name="Cheng J.-F."/>
            <person name="Goodwin L."/>
            <person name="Pitluck S."/>
            <person name="Peters L."/>
            <person name="Land M.L."/>
            <person name="Hauser L."/>
            <person name="Vogl K."/>
            <person name="Liu Z."/>
            <person name="Imhoff J."/>
            <person name="Thiel V."/>
            <person name="Frigaard N.-U."/>
            <person name="Bryant D.A."/>
            <person name="Woyke T.J."/>
        </authorList>
    </citation>
    <scope>NUCLEOTIDE SEQUENCE [LARGE SCALE GENOMIC DNA]</scope>
    <source>
        <strain evidence="2 3">AZ1</strain>
    </source>
</reference>
<protein>
    <submittedName>
        <fullName evidence="2">Uncharacterized protein</fullName>
    </submittedName>
</protein>
<evidence type="ECO:0000256" key="1">
    <source>
        <dbReference type="SAM" id="Phobius"/>
    </source>
</evidence>
<keyword evidence="1" id="KW-1133">Transmembrane helix</keyword>
<evidence type="ECO:0000313" key="2">
    <source>
        <dbReference type="EMBL" id="EGV27856.1"/>
    </source>
</evidence>
<keyword evidence="3" id="KW-1185">Reference proteome</keyword>
<dbReference type="EMBL" id="AFWT01000055">
    <property type="protein sequence ID" value="EGV27856.1"/>
    <property type="molecule type" value="Genomic_DNA"/>
</dbReference>
<proteinExistence type="predicted"/>
<gene>
    <name evidence="2" type="ORF">ThidrDRAFT_4321</name>
</gene>